<name>C5BXY9_BEUC1</name>
<dbReference type="HOGENOM" id="CLU_064089_2_1_11"/>
<evidence type="ECO:0000313" key="8">
    <source>
        <dbReference type="EMBL" id="ACQ78883.1"/>
    </source>
</evidence>
<dbReference type="GO" id="GO:0005886">
    <property type="term" value="C:plasma membrane"/>
    <property type="evidence" value="ECO:0007669"/>
    <property type="project" value="UniProtKB-SubCell"/>
</dbReference>
<accession>C5BXY9</accession>
<evidence type="ECO:0000256" key="3">
    <source>
        <dbReference type="ARBA" id="ARBA00022692"/>
    </source>
</evidence>
<evidence type="ECO:0000313" key="9">
    <source>
        <dbReference type="Proteomes" id="UP000007962"/>
    </source>
</evidence>
<reference evidence="8 9" key="1">
    <citation type="journal article" date="2009" name="Stand. Genomic Sci.">
        <title>Complete genome sequence of Beutenbergia cavernae type strain (HKI 0122).</title>
        <authorList>
            <person name="Land M."/>
            <person name="Pukall R."/>
            <person name="Abt B."/>
            <person name="Goker M."/>
            <person name="Rohde M."/>
            <person name="Glavina Del Rio T."/>
            <person name="Tice H."/>
            <person name="Copeland A."/>
            <person name="Cheng J.F."/>
            <person name="Lucas S."/>
            <person name="Chen F."/>
            <person name="Nolan M."/>
            <person name="Bruce D."/>
            <person name="Goodwin L."/>
            <person name="Pitluck S."/>
            <person name="Ivanova N."/>
            <person name="Mavromatis K."/>
            <person name="Ovchinnikova G."/>
            <person name="Pati A."/>
            <person name="Chen A."/>
            <person name="Palaniappan K."/>
            <person name="Hauser L."/>
            <person name="Chang Y.J."/>
            <person name="Jefferies C.C."/>
            <person name="Saunders E."/>
            <person name="Brettin T."/>
            <person name="Detter J.C."/>
            <person name="Han C."/>
            <person name="Chain P."/>
            <person name="Bristow J."/>
            <person name="Eisen J.A."/>
            <person name="Markowitz V."/>
            <person name="Hugenholtz P."/>
            <person name="Kyrpides N.C."/>
            <person name="Klenk H.P."/>
            <person name="Lapidus A."/>
        </authorList>
    </citation>
    <scope>NUCLEOTIDE SEQUENCE [LARGE SCALE GENOMIC DNA]</scope>
    <source>
        <strain evidence="9">ATCC BAA-8 / DSM 12333 / NBRC 16432</strain>
    </source>
</reference>
<proteinExistence type="predicted"/>
<evidence type="ECO:0000259" key="7">
    <source>
        <dbReference type="Pfam" id="PF00482"/>
    </source>
</evidence>
<evidence type="ECO:0000256" key="2">
    <source>
        <dbReference type="ARBA" id="ARBA00022475"/>
    </source>
</evidence>
<dbReference type="Proteomes" id="UP000007962">
    <property type="component" value="Chromosome"/>
</dbReference>
<dbReference type="InterPro" id="IPR018076">
    <property type="entry name" value="T2SS_GspF_dom"/>
</dbReference>
<evidence type="ECO:0000256" key="6">
    <source>
        <dbReference type="SAM" id="Phobius"/>
    </source>
</evidence>
<dbReference type="RefSeq" id="WP_012725663.1">
    <property type="nucleotide sequence ID" value="NC_012669.1"/>
</dbReference>
<dbReference type="PANTHER" id="PTHR35007:SF3">
    <property type="entry name" value="POSSIBLE CONSERVED ALANINE RICH MEMBRANE PROTEIN"/>
    <property type="match status" value="1"/>
</dbReference>
<evidence type="ECO:0000256" key="4">
    <source>
        <dbReference type="ARBA" id="ARBA00022989"/>
    </source>
</evidence>
<keyword evidence="4 6" id="KW-1133">Transmembrane helix</keyword>
<keyword evidence="9" id="KW-1185">Reference proteome</keyword>
<keyword evidence="3 6" id="KW-0812">Transmembrane</keyword>
<dbReference type="KEGG" id="bcv:Bcav_0621"/>
<dbReference type="EMBL" id="CP001618">
    <property type="protein sequence ID" value="ACQ78883.1"/>
    <property type="molecule type" value="Genomic_DNA"/>
</dbReference>
<gene>
    <name evidence="8" type="ordered locus">Bcav_0621</name>
</gene>
<keyword evidence="5 6" id="KW-0472">Membrane</keyword>
<organism evidence="8 9">
    <name type="scientific">Beutenbergia cavernae (strain ATCC BAA-8 / DSM 12333 / CCUG 43141 / JCM 11478 / NBRC 16432 / NCIMB 13614 / HKI 0122)</name>
    <dbReference type="NCBI Taxonomy" id="471853"/>
    <lineage>
        <taxon>Bacteria</taxon>
        <taxon>Bacillati</taxon>
        <taxon>Actinomycetota</taxon>
        <taxon>Actinomycetes</taxon>
        <taxon>Micrococcales</taxon>
        <taxon>Beutenbergiaceae</taxon>
        <taxon>Beutenbergia</taxon>
    </lineage>
</organism>
<evidence type="ECO:0000256" key="5">
    <source>
        <dbReference type="ARBA" id="ARBA00023136"/>
    </source>
</evidence>
<evidence type="ECO:0000256" key="1">
    <source>
        <dbReference type="ARBA" id="ARBA00004651"/>
    </source>
</evidence>
<sequence>MAAALVVGLLVVVAAVPWLWPPRRLPVPRPAQERRAVRVDAAVACELVAAVLDAGAAVPTALDALGRAIDGDDGRALRSCGGALLLGASWSEAWSGVPGRWAIVERALEPAWTDGVAPGPALRAAADGVRARRAELAKEAAARLGVRLVLPLGLCYLPAFVLLGLLPVVIATGGSLLGG</sequence>
<comment type="subcellular location">
    <subcellularLocation>
        <location evidence="1">Cell membrane</location>
        <topology evidence="1">Multi-pass membrane protein</topology>
    </subcellularLocation>
</comment>
<dbReference type="PANTHER" id="PTHR35007">
    <property type="entry name" value="INTEGRAL MEMBRANE PROTEIN-RELATED"/>
    <property type="match status" value="1"/>
</dbReference>
<dbReference type="AlphaFoldDB" id="C5BXY9"/>
<dbReference type="Pfam" id="PF00482">
    <property type="entry name" value="T2SSF"/>
    <property type="match status" value="1"/>
</dbReference>
<keyword evidence="2" id="KW-1003">Cell membrane</keyword>
<feature type="domain" description="Type II secretion system protein GspF" evidence="7">
    <location>
        <begin position="45"/>
        <end position="164"/>
    </location>
</feature>
<dbReference type="eggNOG" id="COG4965">
    <property type="taxonomic scope" value="Bacteria"/>
</dbReference>
<protein>
    <submittedName>
        <fullName evidence="8">Type II secretion system protein</fullName>
    </submittedName>
</protein>
<dbReference type="STRING" id="471853.Bcav_0621"/>
<feature type="transmembrane region" description="Helical" evidence="6">
    <location>
        <begin position="156"/>
        <end position="177"/>
    </location>
</feature>
<dbReference type="OrthoDB" id="3267562at2"/>